<proteinExistence type="predicted"/>
<dbReference type="AlphaFoldDB" id="A0A194PMP4"/>
<organism evidence="2 3">
    <name type="scientific">Papilio xuthus</name>
    <name type="common">Asian swallowtail butterfly</name>
    <dbReference type="NCBI Taxonomy" id="66420"/>
    <lineage>
        <taxon>Eukaryota</taxon>
        <taxon>Metazoa</taxon>
        <taxon>Ecdysozoa</taxon>
        <taxon>Arthropoda</taxon>
        <taxon>Hexapoda</taxon>
        <taxon>Insecta</taxon>
        <taxon>Pterygota</taxon>
        <taxon>Neoptera</taxon>
        <taxon>Endopterygota</taxon>
        <taxon>Lepidoptera</taxon>
        <taxon>Glossata</taxon>
        <taxon>Ditrysia</taxon>
        <taxon>Papilionoidea</taxon>
        <taxon>Papilionidae</taxon>
        <taxon>Papilioninae</taxon>
        <taxon>Papilio</taxon>
    </lineage>
</organism>
<protein>
    <submittedName>
        <fullName evidence="2">Uncharacterized protein</fullName>
    </submittedName>
</protein>
<keyword evidence="3" id="KW-1185">Reference proteome</keyword>
<feature type="region of interest" description="Disordered" evidence="1">
    <location>
        <begin position="71"/>
        <end position="110"/>
    </location>
</feature>
<accession>A0A194PMP4</accession>
<evidence type="ECO:0000256" key="1">
    <source>
        <dbReference type="SAM" id="MobiDB-lite"/>
    </source>
</evidence>
<evidence type="ECO:0000313" key="2">
    <source>
        <dbReference type="EMBL" id="KPI94004.1"/>
    </source>
</evidence>
<dbReference type="Proteomes" id="UP000053268">
    <property type="component" value="Unassembled WGS sequence"/>
</dbReference>
<dbReference type="EMBL" id="KQ459601">
    <property type="protein sequence ID" value="KPI94004.1"/>
    <property type="molecule type" value="Genomic_DNA"/>
</dbReference>
<gene>
    <name evidence="2" type="ORF">RR46_13169</name>
</gene>
<sequence length="214" mass="23962">MYIGHPYYFVGYAFEYTAYDPSEGQTSPLYVDKTSCGVVTSYRRPPAARPRTVRARLKKVLVAQHPRVDRGCESRPTFSPRKRQGKIWRTDRQPSLVGEAPQEEEPKESQSFYCSGVEGYSPSLIRRTVVAFMHYRGSFGCIPPGLTLEEPTGFKPEGDPLLTSHKSVPLHYVSLRPVDMRIEFVEAGDSKLTETAGGCSMAKAPFAPHNQCCH</sequence>
<reference evidence="2 3" key="1">
    <citation type="journal article" date="2015" name="Nat. Commun.">
        <title>Outbred genome sequencing and CRISPR/Cas9 gene editing in butterflies.</title>
        <authorList>
            <person name="Li X."/>
            <person name="Fan D."/>
            <person name="Zhang W."/>
            <person name="Liu G."/>
            <person name="Zhang L."/>
            <person name="Zhao L."/>
            <person name="Fang X."/>
            <person name="Chen L."/>
            <person name="Dong Y."/>
            <person name="Chen Y."/>
            <person name="Ding Y."/>
            <person name="Zhao R."/>
            <person name="Feng M."/>
            <person name="Zhu Y."/>
            <person name="Feng Y."/>
            <person name="Jiang X."/>
            <person name="Zhu D."/>
            <person name="Xiang H."/>
            <person name="Feng X."/>
            <person name="Li S."/>
            <person name="Wang J."/>
            <person name="Zhang G."/>
            <person name="Kronforst M.R."/>
            <person name="Wang W."/>
        </authorList>
    </citation>
    <scope>NUCLEOTIDE SEQUENCE [LARGE SCALE GENOMIC DNA]</scope>
    <source>
        <strain evidence="2">Ya'a_city_454_Px</strain>
        <tissue evidence="2">Whole body</tissue>
    </source>
</reference>
<evidence type="ECO:0000313" key="3">
    <source>
        <dbReference type="Proteomes" id="UP000053268"/>
    </source>
</evidence>
<name>A0A194PMP4_PAPXU</name>